<organism evidence="1 2">
    <name type="scientific">Bradyrhizobium hipponense</name>
    <dbReference type="NCBI Taxonomy" id="2605638"/>
    <lineage>
        <taxon>Bacteria</taxon>
        <taxon>Pseudomonadati</taxon>
        <taxon>Pseudomonadota</taxon>
        <taxon>Alphaproteobacteria</taxon>
        <taxon>Hyphomicrobiales</taxon>
        <taxon>Nitrobacteraceae</taxon>
        <taxon>Bradyrhizobium</taxon>
    </lineage>
</organism>
<name>A0A5S4YXQ5_9BRAD</name>
<dbReference type="RefSeq" id="WP_148736789.1">
    <property type="nucleotide sequence ID" value="NZ_VSTH01000007.1"/>
</dbReference>
<sequence length="128" mass="14237">MSVERTIDGWIKTNDAAELTACGETMAVVRKKCLLRILACQDADRANISITGSDIQATSDWFRRGFGLLAEEDFSHWIESQKLTKAAFASAMHDFTIVRLLEQAYAEEIDELVPNQIAISTARLRSGT</sequence>
<protein>
    <submittedName>
        <fullName evidence="1">Uncharacterized protein</fullName>
    </submittedName>
</protein>
<dbReference type="AlphaFoldDB" id="A0A5S4YXQ5"/>
<proteinExistence type="predicted"/>
<dbReference type="EMBL" id="VSTH01000007">
    <property type="protein sequence ID" value="TYO68389.1"/>
    <property type="molecule type" value="Genomic_DNA"/>
</dbReference>
<dbReference type="Proteomes" id="UP000324797">
    <property type="component" value="Unassembled WGS sequence"/>
</dbReference>
<evidence type="ECO:0000313" key="1">
    <source>
        <dbReference type="EMBL" id="TYO68389.1"/>
    </source>
</evidence>
<evidence type="ECO:0000313" key="2">
    <source>
        <dbReference type="Proteomes" id="UP000324797"/>
    </source>
</evidence>
<reference evidence="1 2" key="1">
    <citation type="submission" date="2019-08" db="EMBL/GenBank/DDBJ databases">
        <title>Bradyrhizobium hipponensis sp. nov., a rhizobium isolated from a Lupinus angustifolius root nodule in Tunisia.</title>
        <authorList>
            <person name="Off K."/>
            <person name="Rejili M."/>
            <person name="Mars M."/>
            <person name="Brachmann A."/>
            <person name="Marin M."/>
        </authorList>
    </citation>
    <scope>NUCLEOTIDE SEQUENCE [LARGE SCALE GENOMIC DNA]</scope>
    <source>
        <strain evidence="2">aSej3</strain>
    </source>
</reference>
<accession>A0A5S4YXQ5</accession>
<keyword evidence="2" id="KW-1185">Reference proteome</keyword>
<comment type="caution">
    <text evidence="1">The sequence shown here is derived from an EMBL/GenBank/DDBJ whole genome shotgun (WGS) entry which is preliminary data.</text>
</comment>
<gene>
    <name evidence="1" type="ORF">FXV83_00725</name>
</gene>